<dbReference type="Pfam" id="PF17210">
    <property type="entry name" value="SdrD_B"/>
    <property type="match status" value="1"/>
</dbReference>
<feature type="compositionally biased region" description="Basic residues" evidence="4">
    <location>
        <begin position="504"/>
        <end position="519"/>
    </location>
</feature>
<feature type="compositionally biased region" description="Low complexity" evidence="4">
    <location>
        <begin position="352"/>
        <end position="364"/>
    </location>
</feature>
<feature type="compositionally biased region" description="Polar residues" evidence="4">
    <location>
        <begin position="156"/>
        <end position="177"/>
    </location>
</feature>
<keyword evidence="3" id="KW-0732">Signal</keyword>
<dbReference type="Gene3D" id="2.60.40.10">
    <property type="entry name" value="Immunoglobulins"/>
    <property type="match status" value="1"/>
</dbReference>
<keyword evidence="5" id="KW-0812">Transmembrane</keyword>
<name>A0ABX0FZM0_STASC</name>
<feature type="compositionally biased region" description="Basic and acidic residues" evidence="4">
    <location>
        <begin position="474"/>
        <end position="502"/>
    </location>
</feature>
<feature type="compositionally biased region" description="Polar residues" evidence="4">
    <location>
        <begin position="402"/>
        <end position="416"/>
    </location>
</feature>
<keyword evidence="8" id="KW-1185">Reference proteome</keyword>
<accession>A0ABX0FZM0</accession>
<proteinExistence type="predicted"/>
<feature type="compositionally biased region" description="Low complexity" evidence="4">
    <location>
        <begin position="135"/>
        <end position="148"/>
    </location>
</feature>
<dbReference type="InterPro" id="IPR033764">
    <property type="entry name" value="Sdr_B"/>
</dbReference>
<feature type="region of interest" description="Disordered" evidence="4">
    <location>
        <begin position="340"/>
        <end position="527"/>
    </location>
</feature>
<gene>
    <name evidence="7" type="ORF">C1O36_06345</name>
</gene>
<feature type="region of interest" description="Disordered" evidence="4">
    <location>
        <begin position="79"/>
        <end position="229"/>
    </location>
</feature>
<comment type="caution">
    <text evidence="7">The sequence shown here is derived from an EMBL/GenBank/DDBJ whole genome shotgun (WGS) entry which is preliminary data.</text>
</comment>
<evidence type="ECO:0000256" key="2">
    <source>
        <dbReference type="ARBA" id="ARBA00022525"/>
    </source>
</evidence>
<evidence type="ECO:0000256" key="4">
    <source>
        <dbReference type="SAM" id="MobiDB-lite"/>
    </source>
</evidence>
<evidence type="ECO:0000256" key="1">
    <source>
        <dbReference type="ARBA" id="ARBA00004613"/>
    </source>
</evidence>
<feature type="compositionally biased region" description="Polar residues" evidence="4">
    <location>
        <begin position="185"/>
        <end position="197"/>
    </location>
</feature>
<organism evidence="7 8">
    <name type="scientific">Staphylococcus schleiferi</name>
    <dbReference type="NCBI Taxonomy" id="1295"/>
    <lineage>
        <taxon>Bacteria</taxon>
        <taxon>Bacillati</taxon>
        <taxon>Bacillota</taxon>
        <taxon>Bacilli</taxon>
        <taxon>Bacillales</taxon>
        <taxon>Staphylococcaceae</taxon>
        <taxon>Staphylococcus</taxon>
    </lineage>
</organism>
<protein>
    <recommendedName>
        <fullName evidence="6">SD-repeat containing protein B domain-containing protein</fullName>
    </recommendedName>
</protein>
<dbReference type="PANTHER" id="PTHR23303">
    <property type="entry name" value="CARBOXYPEPTIDASE REGULATORY REGION-CONTAINING"/>
    <property type="match status" value="1"/>
</dbReference>
<feature type="compositionally biased region" description="Polar residues" evidence="4">
    <location>
        <begin position="451"/>
        <end position="471"/>
    </location>
</feature>
<feature type="compositionally biased region" description="Low complexity" evidence="4">
    <location>
        <begin position="417"/>
        <end position="430"/>
    </location>
</feature>
<dbReference type="Proteomes" id="UP000572988">
    <property type="component" value="Unassembled WGS sequence"/>
</dbReference>
<keyword evidence="5" id="KW-0472">Membrane</keyword>
<reference evidence="7 8" key="1">
    <citation type="submission" date="2018-01" db="EMBL/GenBank/DDBJ databases">
        <title>Complete genome sequence of Staphylococcus Scheliferi isolated from human.</title>
        <authorList>
            <person name="Abouelkhair M.A."/>
            <person name="Bemis D.A."/>
            <person name="Kania S.A."/>
        </authorList>
    </citation>
    <scope>NUCLEOTIDE SEQUENCE [LARGE SCALE GENOMIC DNA]</scope>
    <source>
        <strain evidence="7 8">ATCC 43808</strain>
    </source>
</reference>
<keyword evidence="2" id="KW-0964">Secreted</keyword>
<feature type="domain" description="SD-repeat containing protein B" evidence="6">
    <location>
        <begin position="229"/>
        <end position="333"/>
    </location>
</feature>
<dbReference type="SUPFAM" id="SSF117074">
    <property type="entry name" value="Hypothetical protein PA1324"/>
    <property type="match status" value="1"/>
</dbReference>
<evidence type="ECO:0000259" key="6">
    <source>
        <dbReference type="Pfam" id="PF17210"/>
    </source>
</evidence>
<dbReference type="InterPro" id="IPR013783">
    <property type="entry name" value="Ig-like_fold"/>
</dbReference>
<keyword evidence="5" id="KW-1133">Transmembrane helix</keyword>
<evidence type="ECO:0000256" key="5">
    <source>
        <dbReference type="SAM" id="Phobius"/>
    </source>
</evidence>
<feature type="transmembrane region" description="Helical" evidence="5">
    <location>
        <begin position="532"/>
        <end position="548"/>
    </location>
</feature>
<feature type="compositionally biased region" description="Polar residues" evidence="4">
    <location>
        <begin position="99"/>
        <end position="134"/>
    </location>
</feature>
<evidence type="ECO:0000256" key="3">
    <source>
        <dbReference type="ARBA" id="ARBA00022729"/>
    </source>
</evidence>
<comment type="subcellular location">
    <subcellularLocation>
        <location evidence="1">Secreted</location>
    </subcellularLocation>
</comment>
<sequence length="554" mass="62008">MTFEVTLYYYTNANIKIMRNWEVFILVNEKFFDRPNKRNQNHIGRKTFAITTLCMGSILCLGMHTHDAEAAEMPNAPVEHETQIESTGDQTKENRDSIPENQRQKLPNTQTRAPEATSLKQGDVSSEQVSNHQMAQTSQPQTQASQAPIPAPKMLSETNNRPTETPQADSTVTQVQPQGVELKHTNQIPSGRTAPQKSKNDVNEIGQGAKSAVNKSGSRDDAVQGQPYRIGNQVWEDLNRNGKQDADEPGVRNVNVRLTDNRYKLLKETQTDANGRYLFTDLINGRYYIFFETPTGYTPTRAFANGTTTDNDSNTRIDLVDINNKDDLSVDFGIYKDSTLSESNTDTETETPNQQVPPVLNPQIPESPTPQSENPTTQEPEAPKQPESPSPEEPEVPKQSENPTSQEPEVSQQSEDSTQQQPEMPQQSESSKTKNPESHKGVTPEEIDTARVSSRLMNMSAQEPSSENSYVIPSEKDARTFVKELESTSEKPKNKPQKDSHQTKGSHQHKDNHKHPHKRALPETGMKRTPKSFWGLLLLAIGILFTIGQRAGRK</sequence>
<evidence type="ECO:0000313" key="7">
    <source>
        <dbReference type="EMBL" id="NHA34136.1"/>
    </source>
</evidence>
<dbReference type="EMBL" id="POVK01000018">
    <property type="protein sequence ID" value="NHA34136.1"/>
    <property type="molecule type" value="Genomic_DNA"/>
</dbReference>
<evidence type="ECO:0000313" key="8">
    <source>
        <dbReference type="Proteomes" id="UP000572988"/>
    </source>
</evidence>
<feature type="compositionally biased region" description="Basic and acidic residues" evidence="4">
    <location>
        <begin position="431"/>
        <end position="443"/>
    </location>
</feature>
<dbReference type="PANTHER" id="PTHR23303:SF15">
    <property type="entry name" value="COLOSSIN-A"/>
    <property type="match status" value="1"/>
</dbReference>
<dbReference type="InterPro" id="IPR051417">
    <property type="entry name" value="SDr/BOS_complex"/>
</dbReference>